<reference evidence="2 3" key="1">
    <citation type="submission" date="2024-04" db="EMBL/GenBank/DDBJ databases">
        <authorList>
            <person name="Fracassetti M."/>
        </authorList>
    </citation>
    <scope>NUCLEOTIDE SEQUENCE [LARGE SCALE GENOMIC DNA]</scope>
</reference>
<keyword evidence="3" id="KW-1185">Reference proteome</keyword>
<sequence length="69" mass="6908">MRQGDFVSCSACGKVLADRTTSAGANQKMAVVKSGFVGSKRVCNAAAAAVSDTDTDGSESDGDSEQSSS</sequence>
<dbReference type="EMBL" id="OZ034815">
    <property type="protein sequence ID" value="CAL1366311.1"/>
    <property type="molecule type" value="Genomic_DNA"/>
</dbReference>
<feature type="compositionally biased region" description="Acidic residues" evidence="1">
    <location>
        <begin position="53"/>
        <end position="69"/>
    </location>
</feature>
<accession>A0AAV2D414</accession>
<organism evidence="2 3">
    <name type="scientific">Linum trigynum</name>
    <dbReference type="NCBI Taxonomy" id="586398"/>
    <lineage>
        <taxon>Eukaryota</taxon>
        <taxon>Viridiplantae</taxon>
        <taxon>Streptophyta</taxon>
        <taxon>Embryophyta</taxon>
        <taxon>Tracheophyta</taxon>
        <taxon>Spermatophyta</taxon>
        <taxon>Magnoliopsida</taxon>
        <taxon>eudicotyledons</taxon>
        <taxon>Gunneridae</taxon>
        <taxon>Pentapetalae</taxon>
        <taxon>rosids</taxon>
        <taxon>fabids</taxon>
        <taxon>Malpighiales</taxon>
        <taxon>Linaceae</taxon>
        <taxon>Linum</taxon>
    </lineage>
</organism>
<proteinExistence type="predicted"/>
<feature type="region of interest" description="Disordered" evidence="1">
    <location>
        <begin position="48"/>
        <end position="69"/>
    </location>
</feature>
<gene>
    <name evidence="2" type="ORF">LTRI10_LOCUS10575</name>
</gene>
<dbReference type="Proteomes" id="UP001497516">
    <property type="component" value="Chromosome 2"/>
</dbReference>
<name>A0AAV2D414_9ROSI</name>
<dbReference type="AlphaFoldDB" id="A0AAV2D414"/>
<evidence type="ECO:0000313" key="2">
    <source>
        <dbReference type="EMBL" id="CAL1366311.1"/>
    </source>
</evidence>
<evidence type="ECO:0000313" key="3">
    <source>
        <dbReference type="Proteomes" id="UP001497516"/>
    </source>
</evidence>
<protein>
    <submittedName>
        <fullName evidence="2">Uncharacterized protein</fullName>
    </submittedName>
</protein>
<evidence type="ECO:0000256" key="1">
    <source>
        <dbReference type="SAM" id="MobiDB-lite"/>
    </source>
</evidence>